<evidence type="ECO:0000256" key="1">
    <source>
        <dbReference type="ARBA" id="ARBA00023239"/>
    </source>
</evidence>
<protein>
    <submittedName>
        <fullName evidence="3">Amidohydrolase</fullName>
    </submittedName>
</protein>
<reference evidence="4" key="3">
    <citation type="submission" date="2023-07" db="EMBL/GenBank/DDBJ databases">
        <title>Description of Mycobacterium gordonae subsp. intergordonae subsp.nov. and Mycobacterium gordonae subsp. gordonae subsp. nov.</title>
        <authorList>
            <person name="Huang H."/>
        </authorList>
    </citation>
    <scope>NUCLEOTIDE SEQUENCE [LARGE SCALE GENOMIC DNA]</scope>
    <source>
        <strain evidence="4">24</strain>
    </source>
</reference>
<accession>A0A7D6DZ25</accession>
<keyword evidence="4" id="KW-1185">Reference proteome</keyword>
<reference evidence="3 4" key="2">
    <citation type="submission" date="2020-07" db="EMBL/GenBank/DDBJ databases">
        <authorList>
            <person name="Yu X."/>
        </authorList>
    </citation>
    <scope>NUCLEOTIDE SEQUENCE [LARGE SCALE GENOMIC DNA]</scope>
    <source>
        <strain evidence="4">24</strain>
    </source>
</reference>
<reference evidence="4" key="1">
    <citation type="submission" date="2020-07" db="EMBL/GenBank/DDBJ databases">
        <title>Description of Mycobacterium gordonae subsp. intergordonae subsp.nov. and Mycobacterium gordonae subsp. gordonae subsp. nov.</title>
        <authorList>
            <person name="Yu X."/>
        </authorList>
    </citation>
    <scope>NUCLEOTIDE SEQUENCE [LARGE SCALE GENOMIC DNA]</scope>
    <source>
        <strain evidence="4">24</strain>
    </source>
</reference>
<organism evidence="3 4">
    <name type="scientific">Mycobacterium vicinigordonae</name>
    <dbReference type="NCBI Taxonomy" id="1719132"/>
    <lineage>
        <taxon>Bacteria</taxon>
        <taxon>Bacillati</taxon>
        <taxon>Actinomycetota</taxon>
        <taxon>Actinomycetes</taxon>
        <taxon>Mycobacteriales</taxon>
        <taxon>Mycobacteriaceae</taxon>
        <taxon>Mycobacterium</taxon>
    </lineage>
</organism>
<evidence type="ECO:0000259" key="2">
    <source>
        <dbReference type="Pfam" id="PF04909"/>
    </source>
</evidence>
<evidence type="ECO:0000313" key="3">
    <source>
        <dbReference type="EMBL" id="QLL06990.1"/>
    </source>
</evidence>
<dbReference type="InterPro" id="IPR032466">
    <property type="entry name" value="Metal_Hydrolase"/>
</dbReference>
<dbReference type="AlphaFoldDB" id="A0A7D6DZ25"/>
<dbReference type="PANTHER" id="PTHR21240">
    <property type="entry name" value="2-AMINO-3-CARBOXYLMUCONATE-6-SEMIALDEHYDE DECARBOXYLASE"/>
    <property type="match status" value="1"/>
</dbReference>
<dbReference type="RefSeq" id="WP_180915566.1">
    <property type="nucleotide sequence ID" value="NZ_CP059165.1"/>
</dbReference>
<dbReference type="PANTHER" id="PTHR21240:SF19">
    <property type="entry name" value="CATALYTIC_ HYDROLASE"/>
    <property type="match status" value="1"/>
</dbReference>
<dbReference type="KEGG" id="mgor:H0P51_25450"/>
<feature type="domain" description="Amidohydrolase-related" evidence="2">
    <location>
        <begin position="68"/>
        <end position="270"/>
    </location>
</feature>
<dbReference type="GO" id="GO:0016831">
    <property type="term" value="F:carboxy-lyase activity"/>
    <property type="evidence" value="ECO:0007669"/>
    <property type="project" value="InterPro"/>
</dbReference>
<dbReference type="GO" id="GO:0016787">
    <property type="term" value="F:hydrolase activity"/>
    <property type="evidence" value="ECO:0007669"/>
    <property type="project" value="UniProtKB-KW"/>
</dbReference>
<sequence length="287" mass="31809">MTIDVWMQHPTQRFLGSELLASLRRWTGGSMPDAEIPLAATVASMDAGGVEFGLLSAWSGPGGQSLVSNDEVAEWISQYPDRLGGLAAVDLDRPMQAVRELRRRVADGFVGLRVVPWLWNAPPTDRRYYPLFAQCVESGVPFCTQVGHTGPLRPSETGRPIPYIDQVALDFPELVIVCGHVGYPWTEEMVAVARKHENVYIDTSAYTVRRFPEELVRFIKTGTGQRKVLFGTNYPMISHAHALAGLDDLELSGQARRDFLRGNAERVFKLPAAADFSHDEQSGKADR</sequence>
<evidence type="ECO:0000313" key="4">
    <source>
        <dbReference type="Proteomes" id="UP000510682"/>
    </source>
</evidence>
<dbReference type="SUPFAM" id="SSF51556">
    <property type="entry name" value="Metallo-dependent hydrolases"/>
    <property type="match status" value="1"/>
</dbReference>
<dbReference type="InterPro" id="IPR032465">
    <property type="entry name" value="ACMSD"/>
</dbReference>
<dbReference type="Gene3D" id="3.20.20.140">
    <property type="entry name" value="Metal-dependent hydrolases"/>
    <property type="match status" value="1"/>
</dbReference>
<dbReference type="EMBL" id="CP059165">
    <property type="protein sequence ID" value="QLL06990.1"/>
    <property type="molecule type" value="Genomic_DNA"/>
</dbReference>
<gene>
    <name evidence="3" type="ORF">H0P51_25450</name>
</gene>
<proteinExistence type="predicted"/>
<dbReference type="Proteomes" id="UP000510682">
    <property type="component" value="Chromosome"/>
</dbReference>
<dbReference type="InterPro" id="IPR006680">
    <property type="entry name" value="Amidohydro-rel"/>
</dbReference>
<dbReference type="Pfam" id="PF04909">
    <property type="entry name" value="Amidohydro_2"/>
    <property type="match status" value="1"/>
</dbReference>
<keyword evidence="1" id="KW-0456">Lyase</keyword>
<name>A0A7D6DZ25_9MYCO</name>
<keyword evidence="3" id="KW-0378">Hydrolase</keyword>